<organism evidence="1 2">
    <name type="scientific">Candidatus Bodocaedibacter vickermanii</name>
    <dbReference type="NCBI Taxonomy" id="2741701"/>
    <lineage>
        <taxon>Bacteria</taxon>
        <taxon>Pseudomonadati</taxon>
        <taxon>Pseudomonadota</taxon>
        <taxon>Alphaproteobacteria</taxon>
        <taxon>Holosporales</taxon>
        <taxon>Candidatus Paracaedibacteraceae</taxon>
        <taxon>Candidatus Bodocaedibacter</taxon>
    </lineage>
</organism>
<dbReference type="Proteomes" id="UP000594001">
    <property type="component" value="Chromosome"/>
</dbReference>
<sequence>MTLATCRWQHDAALIKSHPIRSDMDYNFHKPYYPLSPGISLAARCLDPIRSDTDYNSTTAAMRLNSAGLLLLAR</sequence>
<dbReference type="AlphaFoldDB" id="A0A7L9RV61"/>
<keyword evidence="2" id="KW-1185">Reference proteome</keyword>
<name>A0A7L9RV61_9PROT</name>
<dbReference type="KEGG" id="pbal:CPBP_01235"/>
<dbReference type="EMBL" id="CP054719">
    <property type="protein sequence ID" value="QOL20441.1"/>
    <property type="molecule type" value="Genomic_DNA"/>
</dbReference>
<gene>
    <name evidence="1" type="ORF">CPBP_01235</name>
</gene>
<reference evidence="1 2" key="1">
    <citation type="submission" date="2020-06" db="EMBL/GenBank/DDBJ databases">
        <title>The endosymbiont of the kinetoplastid Bodo saltans is a Paracaedibacter-like alpha-proteobacterium possessing a putative toxin-antitoxin system.</title>
        <authorList>
            <person name="Midha S."/>
            <person name="Rigden D.J."/>
            <person name="Siozios S."/>
            <person name="Hurst G.D.D."/>
            <person name="Jackson A.P."/>
        </authorList>
    </citation>
    <scope>NUCLEOTIDE SEQUENCE [LARGE SCALE GENOMIC DNA]</scope>
    <source>
        <strain evidence="1">Lake Konstanz</strain>
    </source>
</reference>
<protein>
    <submittedName>
        <fullName evidence="1">Uncharacterized protein</fullName>
    </submittedName>
</protein>
<evidence type="ECO:0000313" key="1">
    <source>
        <dbReference type="EMBL" id="QOL20441.1"/>
    </source>
</evidence>
<accession>A0A7L9RV61</accession>
<proteinExistence type="predicted"/>
<evidence type="ECO:0000313" key="2">
    <source>
        <dbReference type="Proteomes" id="UP000594001"/>
    </source>
</evidence>